<evidence type="ECO:0000313" key="4">
    <source>
        <dbReference type="Proteomes" id="UP000027219"/>
    </source>
</evidence>
<dbReference type="Gene3D" id="2.20.200.10">
    <property type="entry name" value="Outer membrane efflux proteins (OEP)"/>
    <property type="match status" value="1"/>
</dbReference>
<dbReference type="GO" id="GO:0015562">
    <property type="term" value="F:efflux transmembrane transporter activity"/>
    <property type="evidence" value="ECO:0007669"/>
    <property type="project" value="InterPro"/>
</dbReference>
<proteinExistence type="inferred from homology"/>
<organism evidence="3 4">
    <name type="scientific">Vibrio fortis</name>
    <dbReference type="NCBI Taxonomy" id="212667"/>
    <lineage>
        <taxon>Bacteria</taxon>
        <taxon>Pseudomonadati</taxon>
        <taxon>Pseudomonadota</taxon>
        <taxon>Gammaproteobacteria</taxon>
        <taxon>Vibrionales</taxon>
        <taxon>Vibrionaceae</taxon>
        <taxon>Vibrio</taxon>
    </lineage>
</organism>
<dbReference type="EMBL" id="JFFR01000002">
    <property type="protein sequence ID" value="KDN30004.1"/>
    <property type="molecule type" value="Genomic_DNA"/>
</dbReference>
<dbReference type="GO" id="GO:0009279">
    <property type="term" value="C:cell outer membrane"/>
    <property type="evidence" value="ECO:0007669"/>
    <property type="project" value="UniProtKB-SubCell"/>
</dbReference>
<dbReference type="Proteomes" id="UP000027219">
    <property type="component" value="Unassembled WGS sequence"/>
</dbReference>
<comment type="subcellular location">
    <subcellularLocation>
        <location evidence="2">Cell outer membrane</location>
        <topology evidence="2">Lipid-anchor</topology>
    </subcellularLocation>
</comment>
<dbReference type="Pfam" id="PF02321">
    <property type="entry name" value="OEP"/>
    <property type="match status" value="2"/>
</dbReference>
<comment type="similarity">
    <text evidence="1 2">Belongs to the outer membrane factor (OMF) (TC 1.B.17) family.</text>
</comment>
<dbReference type="Gene3D" id="1.20.1600.10">
    <property type="entry name" value="Outer membrane efflux proteins (OEP)"/>
    <property type="match status" value="1"/>
</dbReference>
<dbReference type="InterPro" id="IPR003423">
    <property type="entry name" value="OMP_efflux"/>
</dbReference>
<dbReference type="STRING" id="212667.VFDL14_04525"/>
<dbReference type="OrthoDB" id="9770517at2"/>
<keyword evidence="2" id="KW-0812">Transmembrane</keyword>
<name>A0A066V0H8_9VIBR</name>
<dbReference type="PANTHER" id="PTHR30203:SF25">
    <property type="entry name" value="OUTER MEMBRANE PROTEIN-RELATED"/>
    <property type="match status" value="1"/>
</dbReference>
<accession>A0A066V0H8</accession>
<dbReference type="AlphaFoldDB" id="A0A066V0H8"/>
<comment type="caution">
    <text evidence="3">The sequence shown here is derived from an EMBL/GenBank/DDBJ whole genome shotgun (WGS) entry which is preliminary data.</text>
</comment>
<dbReference type="PROSITE" id="PS51257">
    <property type="entry name" value="PROKAR_LIPOPROTEIN"/>
    <property type="match status" value="1"/>
</dbReference>
<feature type="signal peptide" evidence="2">
    <location>
        <begin position="1"/>
        <end position="26"/>
    </location>
</feature>
<gene>
    <name evidence="3" type="ORF">VFDL14_04525</name>
</gene>
<dbReference type="RefSeq" id="WP_032548981.1">
    <property type="nucleotide sequence ID" value="NZ_JFFR01000002.1"/>
</dbReference>
<evidence type="ECO:0000256" key="2">
    <source>
        <dbReference type="RuleBase" id="RU362097"/>
    </source>
</evidence>
<dbReference type="InterPro" id="IPR010131">
    <property type="entry name" value="MdtP/NodT-like"/>
</dbReference>
<keyword evidence="2" id="KW-0564">Palmitate</keyword>
<keyword evidence="4" id="KW-1185">Reference proteome</keyword>
<dbReference type="PANTHER" id="PTHR30203">
    <property type="entry name" value="OUTER MEMBRANE CATION EFFLUX PROTEIN"/>
    <property type="match status" value="1"/>
</dbReference>
<evidence type="ECO:0000313" key="3">
    <source>
        <dbReference type="EMBL" id="KDN30004.1"/>
    </source>
</evidence>
<keyword evidence="2" id="KW-1134">Transmembrane beta strand</keyword>
<feature type="chain" id="PRO_5001432151" evidence="2">
    <location>
        <begin position="27"/>
        <end position="506"/>
    </location>
</feature>
<keyword evidence="2" id="KW-0449">Lipoprotein</keyword>
<reference evidence="3 4" key="1">
    <citation type="submission" date="2014-02" db="EMBL/GenBank/DDBJ databases">
        <title>Vibrio fortis Dalian14 Genome Sequencing.</title>
        <authorList>
            <person name="Wang Y."/>
            <person name="Song L."/>
            <person name="Liu G."/>
            <person name="Ding J."/>
        </authorList>
    </citation>
    <scope>NUCLEOTIDE SEQUENCE [LARGE SCALE GENOMIC DNA]</scope>
    <source>
        <strain evidence="3 4">Dalian14</strain>
    </source>
</reference>
<evidence type="ECO:0000256" key="1">
    <source>
        <dbReference type="ARBA" id="ARBA00007613"/>
    </source>
</evidence>
<keyword evidence="2" id="KW-0472">Membrane</keyword>
<sequence>MSFISQKPWNLAPVALSLLLAGCAVGPDYQAPQTTMAETYLYSEDSQQVTQPHWWLQLNDPVLNQLVTQLQSDNTTLKVAAERIKMANSYKSVVESFKVPTVNIGAGYYNYQLSENDSLLGPVFGASDAVESATGMSLLEAQHDGGFLGASIAWEADLFGQIDRQAEAAAIRVEQAEILQSGLNTLLTADLIHNYLQYRGAQERKAIALENIEDQKQTRDLVEKVVRSGYGSELDLAQAKAMLAATQSITPQLEIAEQVHKQRMAVLLGTSLTELEIQLQGYFTLPRLKGVIPTGLPSDLLTRRPDIQIAEREMAAINEELGASIANRYPKFFLTGTPGVTAGRFDDLFSSDSIGWAASVGVSWNVFDGGRGEALVEMNEARFKSAALNYQHAVDSAFVEVDSTLFAYGRSQQNQQRIDEATLAVDKAVSKAKSLYKAGLVDYLAVLDAQRQQKMMQDRQVAAKLQTANTAIAVYKSLGGDWKVVTDKPKVESQSTINTLELAANN</sequence>
<keyword evidence="2" id="KW-0732">Signal</keyword>
<protein>
    <submittedName>
        <fullName evidence="3">Membrane protein</fullName>
    </submittedName>
</protein>
<dbReference type="SUPFAM" id="SSF56954">
    <property type="entry name" value="Outer membrane efflux proteins (OEP)"/>
    <property type="match status" value="1"/>
</dbReference>
<dbReference type="NCBIfam" id="TIGR01845">
    <property type="entry name" value="outer_NodT"/>
    <property type="match status" value="1"/>
</dbReference>